<dbReference type="EMBL" id="BAABHD010000083">
    <property type="protein sequence ID" value="GAA4467987.1"/>
    <property type="molecule type" value="Genomic_DNA"/>
</dbReference>
<reference evidence="11" key="1">
    <citation type="journal article" date="2019" name="Int. J. Syst. Evol. Microbiol.">
        <title>The Global Catalogue of Microorganisms (GCM) 10K type strain sequencing project: providing services to taxonomists for standard genome sequencing and annotation.</title>
        <authorList>
            <consortium name="The Broad Institute Genomics Platform"/>
            <consortium name="The Broad Institute Genome Sequencing Center for Infectious Disease"/>
            <person name="Wu L."/>
            <person name="Ma J."/>
        </authorList>
    </citation>
    <scope>NUCLEOTIDE SEQUENCE [LARGE SCALE GENOMIC DNA]</scope>
    <source>
        <strain evidence="11">JCM 17927</strain>
    </source>
</reference>
<evidence type="ECO:0000313" key="10">
    <source>
        <dbReference type="EMBL" id="GAA4467987.1"/>
    </source>
</evidence>
<name>A0ABP8NIU4_9BACT</name>
<evidence type="ECO:0000256" key="5">
    <source>
        <dbReference type="ARBA" id="ARBA00022989"/>
    </source>
</evidence>
<sequence>MLMEVNEMVRLIYQRLEAWSKIAISNLPNLVVAILVILIFNLIARTARRVLVRILSHVNGNASLEGLLESIVVLVINVIGLFFALGVLGLDKTVTSLLAGAGVIALAVGFAFQDLTTNFISGTMIAIQRPIELGDTIETNGFTGRVISIKLRSVVLDNMQGQEIEIPSKDVFQKPIINYSRSGERRLEIVAGVSYLDDLNKAQEVVHKAINTLPFIRKDRPVQMLYRAFTGEMVQFMVWFWIDQTLTSAPLATSEAIKTIKDAFDTNKILILFPPHTFDLKKRLQEQPPNS</sequence>
<proteinExistence type="inferred from homology"/>
<dbReference type="PANTHER" id="PTHR30221">
    <property type="entry name" value="SMALL-CONDUCTANCE MECHANOSENSITIVE CHANNEL"/>
    <property type="match status" value="1"/>
</dbReference>
<feature type="domain" description="Mechanosensitive ion channel MscS" evidence="8">
    <location>
        <begin position="114"/>
        <end position="181"/>
    </location>
</feature>
<dbReference type="Gene3D" id="3.30.70.100">
    <property type="match status" value="1"/>
</dbReference>
<dbReference type="InterPro" id="IPR049142">
    <property type="entry name" value="MS_channel_1st"/>
</dbReference>
<evidence type="ECO:0000256" key="4">
    <source>
        <dbReference type="ARBA" id="ARBA00022692"/>
    </source>
</evidence>
<dbReference type="SUPFAM" id="SSF82689">
    <property type="entry name" value="Mechanosensitive channel protein MscS (YggB), C-terminal domain"/>
    <property type="match status" value="1"/>
</dbReference>
<evidence type="ECO:0000256" key="7">
    <source>
        <dbReference type="SAM" id="Phobius"/>
    </source>
</evidence>
<evidence type="ECO:0000256" key="2">
    <source>
        <dbReference type="ARBA" id="ARBA00008017"/>
    </source>
</evidence>
<dbReference type="InterPro" id="IPR006685">
    <property type="entry name" value="MscS_channel_2nd"/>
</dbReference>
<evidence type="ECO:0000256" key="3">
    <source>
        <dbReference type="ARBA" id="ARBA00022475"/>
    </source>
</evidence>
<evidence type="ECO:0000256" key="1">
    <source>
        <dbReference type="ARBA" id="ARBA00004651"/>
    </source>
</evidence>
<dbReference type="Gene3D" id="2.30.30.60">
    <property type="match status" value="1"/>
</dbReference>
<dbReference type="SUPFAM" id="SSF50182">
    <property type="entry name" value="Sm-like ribonucleoproteins"/>
    <property type="match status" value="1"/>
</dbReference>
<gene>
    <name evidence="10" type="ORF">GCM10023189_52540</name>
</gene>
<keyword evidence="11" id="KW-1185">Reference proteome</keyword>
<dbReference type="InterPro" id="IPR011066">
    <property type="entry name" value="MscS_channel_C_sf"/>
</dbReference>
<comment type="caution">
    <text evidence="10">The sequence shown here is derived from an EMBL/GenBank/DDBJ whole genome shotgun (WGS) entry which is preliminary data.</text>
</comment>
<dbReference type="InterPro" id="IPR011014">
    <property type="entry name" value="MscS_channel_TM-2"/>
</dbReference>
<evidence type="ECO:0000256" key="6">
    <source>
        <dbReference type="ARBA" id="ARBA00023136"/>
    </source>
</evidence>
<keyword evidence="4 7" id="KW-0812">Transmembrane</keyword>
<organism evidence="10 11">
    <name type="scientific">Nibrella saemangeumensis</name>
    <dbReference type="NCBI Taxonomy" id="1084526"/>
    <lineage>
        <taxon>Bacteria</taxon>
        <taxon>Pseudomonadati</taxon>
        <taxon>Bacteroidota</taxon>
        <taxon>Cytophagia</taxon>
        <taxon>Cytophagales</taxon>
        <taxon>Spirosomataceae</taxon>
        <taxon>Nibrella</taxon>
    </lineage>
</organism>
<dbReference type="Gene3D" id="1.10.287.1260">
    <property type="match status" value="1"/>
</dbReference>
<accession>A0ABP8NIU4</accession>
<dbReference type="PANTHER" id="PTHR30221:SF1">
    <property type="entry name" value="SMALL-CONDUCTANCE MECHANOSENSITIVE CHANNEL"/>
    <property type="match status" value="1"/>
</dbReference>
<dbReference type="InterPro" id="IPR023408">
    <property type="entry name" value="MscS_beta-dom_sf"/>
</dbReference>
<dbReference type="SUPFAM" id="SSF82861">
    <property type="entry name" value="Mechanosensitive channel protein MscS (YggB), transmembrane region"/>
    <property type="match status" value="1"/>
</dbReference>
<keyword evidence="6 7" id="KW-0472">Membrane</keyword>
<protein>
    <recommendedName>
        <fullName evidence="12">Small conductance mechanosensitive channel</fullName>
    </recommendedName>
</protein>
<dbReference type="Pfam" id="PF00924">
    <property type="entry name" value="MS_channel_2nd"/>
    <property type="match status" value="1"/>
</dbReference>
<feature type="domain" description="Mechanosensitive ion channel transmembrane helices 2/3" evidence="9">
    <location>
        <begin position="71"/>
        <end position="113"/>
    </location>
</feature>
<keyword evidence="5 7" id="KW-1133">Transmembrane helix</keyword>
<dbReference type="Pfam" id="PF21088">
    <property type="entry name" value="MS_channel_1st"/>
    <property type="match status" value="1"/>
</dbReference>
<comment type="similarity">
    <text evidence="2">Belongs to the MscS (TC 1.A.23) family.</text>
</comment>
<evidence type="ECO:0000313" key="11">
    <source>
        <dbReference type="Proteomes" id="UP001501175"/>
    </source>
</evidence>
<evidence type="ECO:0008006" key="12">
    <source>
        <dbReference type="Google" id="ProtNLM"/>
    </source>
</evidence>
<feature type="transmembrane region" description="Helical" evidence="7">
    <location>
        <begin position="67"/>
        <end position="88"/>
    </location>
</feature>
<evidence type="ECO:0000259" key="8">
    <source>
        <dbReference type="Pfam" id="PF00924"/>
    </source>
</evidence>
<keyword evidence="3" id="KW-1003">Cell membrane</keyword>
<dbReference type="Proteomes" id="UP001501175">
    <property type="component" value="Unassembled WGS sequence"/>
</dbReference>
<evidence type="ECO:0000259" key="9">
    <source>
        <dbReference type="Pfam" id="PF21088"/>
    </source>
</evidence>
<comment type="subcellular location">
    <subcellularLocation>
        <location evidence="1">Cell membrane</location>
        <topology evidence="1">Multi-pass membrane protein</topology>
    </subcellularLocation>
</comment>
<dbReference type="InterPro" id="IPR010920">
    <property type="entry name" value="LSM_dom_sf"/>
</dbReference>
<feature type="transmembrane region" description="Helical" evidence="7">
    <location>
        <begin position="27"/>
        <end position="47"/>
    </location>
</feature>
<feature type="transmembrane region" description="Helical" evidence="7">
    <location>
        <begin position="94"/>
        <end position="112"/>
    </location>
</feature>
<dbReference type="InterPro" id="IPR045275">
    <property type="entry name" value="MscS_archaea/bacteria_type"/>
</dbReference>